<comment type="caution">
    <text evidence="2">The sequence shown here is derived from an EMBL/GenBank/DDBJ whole genome shotgun (WGS) entry which is preliminary data.</text>
</comment>
<reference evidence="2 3" key="1">
    <citation type="submission" date="2024-07" db="EMBL/GenBank/DDBJ databases">
        <title>Enhanced genomic and transcriptomic resources for Trichinella pseudospiralis and T. spiralis underpin the discovery of pronounced molecular differences between stages and species.</title>
        <authorList>
            <person name="Pasi K.K."/>
            <person name="La Rosa G."/>
            <person name="Gomez-Morales M.A."/>
            <person name="Tosini F."/>
            <person name="Sumanam S."/>
            <person name="Young N.D."/>
            <person name="Chang B.C."/>
            <person name="Robin G.B."/>
        </authorList>
    </citation>
    <scope>NUCLEOTIDE SEQUENCE [LARGE SCALE GENOMIC DNA]</scope>
    <source>
        <strain evidence="2">ISS534</strain>
    </source>
</reference>
<gene>
    <name evidence="2" type="ORF">TSPI_04277</name>
</gene>
<keyword evidence="3" id="KW-1185">Reference proteome</keyword>
<evidence type="ECO:0000256" key="1">
    <source>
        <dbReference type="SAM" id="MobiDB-lite"/>
    </source>
</evidence>
<sequence>MWCGMEVDDLQSLKFSEILDLIGELAYSVPDDFLKQPNHQDLKPDSSIASLFQGSSAKAGDLVPDDFLKQPNHQDLKPQVDHKQSLDWSIQRI</sequence>
<name>A0ABR3KE58_TRISP</name>
<protein>
    <submittedName>
        <fullName evidence="2">Uncharacterized protein</fullName>
    </submittedName>
</protein>
<feature type="region of interest" description="Disordered" evidence="1">
    <location>
        <begin position="63"/>
        <end position="93"/>
    </location>
</feature>
<dbReference type="EMBL" id="JBEUSY010000377">
    <property type="protein sequence ID" value="KAL1235280.1"/>
    <property type="molecule type" value="Genomic_DNA"/>
</dbReference>
<evidence type="ECO:0000313" key="2">
    <source>
        <dbReference type="EMBL" id="KAL1235280.1"/>
    </source>
</evidence>
<evidence type="ECO:0000313" key="3">
    <source>
        <dbReference type="Proteomes" id="UP001558632"/>
    </source>
</evidence>
<proteinExistence type="predicted"/>
<dbReference type="Proteomes" id="UP001558632">
    <property type="component" value="Unassembled WGS sequence"/>
</dbReference>
<feature type="compositionally biased region" description="Basic and acidic residues" evidence="1">
    <location>
        <begin position="66"/>
        <end position="85"/>
    </location>
</feature>
<organism evidence="2 3">
    <name type="scientific">Trichinella spiralis</name>
    <name type="common">Trichina worm</name>
    <dbReference type="NCBI Taxonomy" id="6334"/>
    <lineage>
        <taxon>Eukaryota</taxon>
        <taxon>Metazoa</taxon>
        <taxon>Ecdysozoa</taxon>
        <taxon>Nematoda</taxon>
        <taxon>Enoplea</taxon>
        <taxon>Dorylaimia</taxon>
        <taxon>Trichinellida</taxon>
        <taxon>Trichinellidae</taxon>
        <taxon>Trichinella</taxon>
    </lineage>
</organism>
<accession>A0ABR3KE58</accession>